<keyword evidence="2" id="KW-0479">Metal-binding</keyword>
<gene>
    <name evidence="6" type="ORF">EOS_23740</name>
</gene>
<dbReference type="InterPro" id="IPR006913">
    <property type="entry name" value="CENP-V/GFA"/>
</dbReference>
<dbReference type="RefSeq" id="WP_047849158.1">
    <property type="nucleotide sequence ID" value="NZ_AEJF01000143.1"/>
</dbReference>
<evidence type="ECO:0000313" key="7">
    <source>
        <dbReference type="Proteomes" id="UP000035963"/>
    </source>
</evidence>
<evidence type="ECO:0000256" key="2">
    <source>
        <dbReference type="ARBA" id="ARBA00022723"/>
    </source>
</evidence>
<evidence type="ECO:0000256" key="4">
    <source>
        <dbReference type="ARBA" id="ARBA00023239"/>
    </source>
</evidence>
<dbReference type="PANTHER" id="PTHR33337">
    <property type="entry name" value="GFA DOMAIN-CONTAINING PROTEIN"/>
    <property type="match status" value="1"/>
</dbReference>
<comment type="similarity">
    <text evidence="1">Belongs to the Gfa family.</text>
</comment>
<dbReference type="PROSITE" id="PS51891">
    <property type="entry name" value="CENP_V_GFA"/>
    <property type="match status" value="1"/>
</dbReference>
<dbReference type="PANTHER" id="PTHR33337:SF40">
    <property type="entry name" value="CENP-V_GFA DOMAIN-CONTAINING PROTEIN-RELATED"/>
    <property type="match status" value="1"/>
</dbReference>
<dbReference type="InterPro" id="IPR011057">
    <property type="entry name" value="Mss4-like_sf"/>
</dbReference>
<dbReference type="Proteomes" id="UP000035963">
    <property type="component" value="Unassembled WGS sequence"/>
</dbReference>
<sequence length="131" mass="14341">MLKGGCYCAQVRYEVQGLPFHSTLCHCADCRRIAAAPVVAWFSASIDGFRFVAGEPKRFASSEKVTRTFCPNCGTPLTYQHADLPDELDISTCSLDTPETVKPDDHTHTAGQLPWIHFSDGLEAHPGSRSS</sequence>
<dbReference type="GO" id="GO:0016846">
    <property type="term" value="F:carbon-sulfur lyase activity"/>
    <property type="evidence" value="ECO:0007669"/>
    <property type="project" value="InterPro"/>
</dbReference>
<dbReference type="EMBL" id="AEJF01000143">
    <property type="protein sequence ID" value="KLU23672.1"/>
    <property type="molecule type" value="Genomic_DNA"/>
</dbReference>
<evidence type="ECO:0000256" key="1">
    <source>
        <dbReference type="ARBA" id="ARBA00005495"/>
    </source>
</evidence>
<evidence type="ECO:0000259" key="5">
    <source>
        <dbReference type="PROSITE" id="PS51891"/>
    </source>
</evidence>
<dbReference type="PATRIC" id="fig|908627.4.peg.5294"/>
<comment type="caution">
    <text evidence="6">The sequence shown here is derived from an EMBL/GenBank/DDBJ whole genome shotgun (WGS) entry which is preliminary data.</text>
</comment>
<organism evidence="6 7">
    <name type="scientific">Caballeronia mineralivorans PML1(12)</name>
    <dbReference type="NCBI Taxonomy" id="908627"/>
    <lineage>
        <taxon>Bacteria</taxon>
        <taxon>Pseudomonadati</taxon>
        <taxon>Pseudomonadota</taxon>
        <taxon>Betaproteobacteria</taxon>
        <taxon>Burkholderiales</taxon>
        <taxon>Burkholderiaceae</taxon>
        <taxon>Caballeronia</taxon>
    </lineage>
</organism>
<evidence type="ECO:0000256" key="3">
    <source>
        <dbReference type="ARBA" id="ARBA00022833"/>
    </source>
</evidence>
<keyword evidence="7" id="KW-1185">Reference proteome</keyword>
<proteinExistence type="inferred from homology"/>
<dbReference type="Gene3D" id="3.90.1590.10">
    <property type="entry name" value="glutathione-dependent formaldehyde- activating enzyme (gfa)"/>
    <property type="match status" value="1"/>
</dbReference>
<keyword evidence="3" id="KW-0862">Zinc</keyword>
<dbReference type="GO" id="GO:0046872">
    <property type="term" value="F:metal ion binding"/>
    <property type="evidence" value="ECO:0007669"/>
    <property type="project" value="UniProtKB-KW"/>
</dbReference>
<keyword evidence="4" id="KW-0456">Lyase</keyword>
<dbReference type="AlphaFoldDB" id="A0A0J1CSS7"/>
<protein>
    <submittedName>
        <fullName evidence="6">Aldehyde-activating protein</fullName>
    </submittedName>
</protein>
<name>A0A0J1CSS7_9BURK</name>
<accession>A0A0J1CSS7</accession>
<dbReference type="Pfam" id="PF04828">
    <property type="entry name" value="GFA"/>
    <property type="match status" value="1"/>
</dbReference>
<dbReference type="OrthoDB" id="327703at2"/>
<dbReference type="SUPFAM" id="SSF51316">
    <property type="entry name" value="Mss4-like"/>
    <property type="match status" value="1"/>
</dbReference>
<reference evidence="6 7" key="1">
    <citation type="journal article" date="2015" name="Genome Announc.">
        <title>Draft Genome Sequence of Burkholderia sp. Strain PML1(12), an Ectomycorrhizosphere-Inhabiting Bacterium with Effective Mineral-Weathering Ability.</title>
        <authorList>
            <person name="Uroz S."/>
            <person name="Oger P."/>
        </authorList>
    </citation>
    <scope>NUCLEOTIDE SEQUENCE [LARGE SCALE GENOMIC DNA]</scope>
    <source>
        <strain evidence="7">PML1(12)</strain>
    </source>
</reference>
<evidence type="ECO:0000313" key="6">
    <source>
        <dbReference type="EMBL" id="KLU23672.1"/>
    </source>
</evidence>
<feature type="domain" description="CENP-V/GFA" evidence="5">
    <location>
        <begin position="2"/>
        <end position="116"/>
    </location>
</feature>